<feature type="domain" description="DYW" evidence="9">
    <location>
        <begin position="656"/>
        <end position="748"/>
    </location>
</feature>
<dbReference type="UniPathway" id="UPA00152"/>
<keyword evidence="6" id="KW-0750">Starch biosynthesis</keyword>
<evidence type="ECO:0000256" key="1">
    <source>
        <dbReference type="ARBA" id="ARBA00004727"/>
    </source>
</evidence>
<comment type="similarity">
    <text evidence="2">Belongs to the PPR family. PCMP-H subfamily.</text>
</comment>
<evidence type="ECO:0000256" key="4">
    <source>
        <dbReference type="ARBA" id="ARBA00022679"/>
    </source>
</evidence>
<name>A0A4S4EEH7_CAMSN</name>
<dbReference type="Pfam" id="PF13041">
    <property type="entry name" value="PPR_2"/>
    <property type="match status" value="2"/>
</dbReference>
<dbReference type="SUPFAM" id="SSF53756">
    <property type="entry name" value="UDP-Glycosyltransferase/glycogen phosphorylase"/>
    <property type="match status" value="1"/>
</dbReference>
<evidence type="ECO:0000256" key="3">
    <source>
        <dbReference type="ARBA" id="ARBA00022676"/>
    </source>
</evidence>
<dbReference type="Pfam" id="PF20431">
    <property type="entry name" value="E_motif"/>
    <property type="match status" value="1"/>
</dbReference>
<dbReference type="GO" id="GO:0009451">
    <property type="term" value="P:RNA modification"/>
    <property type="evidence" value="ECO:0007669"/>
    <property type="project" value="InterPro"/>
</dbReference>
<evidence type="ECO:0008006" key="12">
    <source>
        <dbReference type="Google" id="ProtNLM"/>
    </source>
</evidence>
<keyword evidence="11" id="KW-1185">Reference proteome</keyword>
<dbReference type="InterPro" id="IPR013534">
    <property type="entry name" value="Starch_synth_cat_dom"/>
</dbReference>
<dbReference type="InterPro" id="IPR046848">
    <property type="entry name" value="E_motif"/>
</dbReference>
<dbReference type="Pfam" id="PF08323">
    <property type="entry name" value="Glyco_transf_5"/>
    <property type="match status" value="1"/>
</dbReference>
<dbReference type="PROSITE" id="PS51375">
    <property type="entry name" value="PPR"/>
    <property type="match status" value="3"/>
</dbReference>
<dbReference type="FunFam" id="1.25.40.10:FF:001093">
    <property type="entry name" value="Pentatricopeptide repeat-containing protein At2g34400"/>
    <property type="match status" value="1"/>
</dbReference>
<comment type="caution">
    <text evidence="10">The sequence shown here is derived from an EMBL/GenBank/DDBJ whole genome shotgun (WGS) entry which is preliminary data.</text>
</comment>
<evidence type="ECO:0000256" key="5">
    <source>
        <dbReference type="ARBA" id="ARBA00022737"/>
    </source>
</evidence>
<protein>
    <recommendedName>
        <fullName evidence="12">DYW domain-containing protein</fullName>
    </recommendedName>
</protein>
<dbReference type="InterPro" id="IPR011990">
    <property type="entry name" value="TPR-like_helical_dom_sf"/>
</dbReference>
<feature type="repeat" description="PPR" evidence="7">
    <location>
        <begin position="440"/>
        <end position="474"/>
    </location>
</feature>
<reference evidence="10 11" key="1">
    <citation type="journal article" date="2018" name="Proc. Natl. Acad. Sci. U.S.A.">
        <title>Draft genome sequence of Camellia sinensis var. sinensis provides insights into the evolution of the tea genome and tea quality.</title>
        <authorList>
            <person name="Wei C."/>
            <person name="Yang H."/>
            <person name="Wang S."/>
            <person name="Zhao J."/>
            <person name="Liu C."/>
            <person name="Gao L."/>
            <person name="Xia E."/>
            <person name="Lu Y."/>
            <person name="Tai Y."/>
            <person name="She G."/>
            <person name="Sun J."/>
            <person name="Cao H."/>
            <person name="Tong W."/>
            <person name="Gao Q."/>
            <person name="Li Y."/>
            <person name="Deng W."/>
            <person name="Jiang X."/>
            <person name="Wang W."/>
            <person name="Chen Q."/>
            <person name="Zhang S."/>
            <person name="Li H."/>
            <person name="Wu J."/>
            <person name="Wang P."/>
            <person name="Li P."/>
            <person name="Shi C."/>
            <person name="Zheng F."/>
            <person name="Jian J."/>
            <person name="Huang B."/>
            <person name="Shan D."/>
            <person name="Shi M."/>
            <person name="Fang C."/>
            <person name="Yue Y."/>
            <person name="Li F."/>
            <person name="Li D."/>
            <person name="Wei S."/>
            <person name="Han B."/>
            <person name="Jiang C."/>
            <person name="Yin Y."/>
            <person name="Xia T."/>
            <person name="Zhang Z."/>
            <person name="Bennetzen J.L."/>
            <person name="Zhao S."/>
            <person name="Wan X."/>
        </authorList>
    </citation>
    <scope>NUCLEOTIDE SEQUENCE [LARGE SCALE GENOMIC DNA]</scope>
    <source>
        <strain evidence="11">cv. Shuchazao</strain>
        <tissue evidence="10">Leaf</tissue>
    </source>
</reference>
<dbReference type="GO" id="GO:0019252">
    <property type="term" value="P:starch biosynthetic process"/>
    <property type="evidence" value="ECO:0007669"/>
    <property type="project" value="UniProtKB-UniPathway"/>
</dbReference>
<dbReference type="PANTHER" id="PTHR47926">
    <property type="entry name" value="PENTATRICOPEPTIDE REPEAT-CONTAINING PROTEIN"/>
    <property type="match status" value="1"/>
</dbReference>
<accession>A0A4S4EEH7</accession>
<evidence type="ECO:0000259" key="9">
    <source>
        <dbReference type="Pfam" id="PF14432"/>
    </source>
</evidence>
<evidence type="ECO:0000256" key="2">
    <source>
        <dbReference type="ARBA" id="ARBA00006643"/>
    </source>
</evidence>
<evidence type="ECO:0000313" key="11">
    <source>
        <dbReference type="Proteomes" id="UP000306102"/>
    </source>
</evidence>
<dbReference type="Pfam" id="PF14432">
    <property type="entry name" value="DYW_deaminase"/>
    <property type="match status" value="1"/>
</dbReference>
<comment type="pathway">
    <text evidence="1">Glycan biosynthesis; starch biosynthesis.</text>
</comment>
<dbReference type="SUPFAM" id="SSF48452">
    <property type="entry name" value="TPR-like"/>
    <property type="match status" value="1"/>
</dbReference>
<evidence type="ECO:0000259" key="8">
    <source>
        <dbReference type="Pfam" id="PF08323"/>
    </source>
</evidence>
<dbReference type="InterPro" id="IPR002885">
    <property type="entry name" value="PPR_rpt"/>
</dbReference>
<dbReference type="GO" id="GO:0003723">
    <property type="term" value="F:RNA binding"/>
    <property type="evidence" value="ECO:0007669"/>
    <property type="project" value="InterPro"/>
</dbReference>
<dbReference type="Proteomes" id="UP000306102">
    <property type="component" value="Unassembled WGS sequence"/>
</dbReference>
<dbReference type="EMBL" id="SDRB02005081">
    <property type="protein sequence ID" value="THG14778.1"/>
    <property type="molecule type" value="Genomic_DNA"/>
</dbReference>
<keyword evidence="5" id="KW-0677">Repeat</keyword>
<dbReference type="Gene3D" id="3.40.50.2000">
    <property type="entry name" value="Glycogen Phosphorylase B"/>
    <property type="match status" value="1"/>
</dbReference>
<dbReference type="GO" id="GO:0016757">
    <property type="term" value="F:glycosyltransferase activity"/>
    <property type="evidence" value="ECO:0007669"/>
    <property type="project" value="UniProtKB-KW"/>
</dbReference>
<keyword evidence="4" id="KW-0808">Transferase</keyword>
<organism evidence="10 11">
    <name type="scientific">Camellia sinensis var. sinensis</name>
    <name type="common">China tea</name>
    <dbReference type="NCBI Taxonomy" id="542762"/>
    <lineage>
        <taxon>Eukaryota</taxon>
        <taxon>Viridiplantae</taxon>
        <taxon>Streptophyta</taxon>
        <taxon>Embryophyta</taxon>
        <taxon>Tracheophyta</taxon>
        <taxon>Spermatophyta</taxon>
        <taxon>Magnoliopsida</taxon>
        <taxon>eudicotyledons</taxon>
        <taxon>Gunneridae</taxon>
        <taxon>Pentapetalae</taxon>
        <taxon>asterids</taxon>
        <taxon>Ericales</taxon>
        <taxon>Theaceae</taxon>
        <taxon>Camellia</taxon>
    </lineage>
</organism>
<feature type="repeat" description="PPR" evidence="7">
    <location>
        <begin position="307"/>
        <end position="337"/>
    </location>
</feature>
<dbReference type="InterPro" id="IPR032867">
    <property type="entry name" value="DYW_dom"/>
</dbReference>
<dbReference type="AlphaFoldDB" id="A0A4S4EEH7"/>
<feature type="repeat" description="PPR" evidence="7">
    <location>
        <begin position="338"/>
        <end position="372"/>
    </location>
</feature>
<proteinExistence type="inferred from homology"/>
<dbReference type="Gene3D" id="1.25.40.10">
    <property type="entry name" value="Tetratricopeptide repeat domain"/>
    <property type="match status" value="3"/>
</dbReference>
<gene>
    <name evidence="10" type="ORF">TEA_027323</name>
</gene>
<dbReference type="GO" id="GO:0008270">
    <property type="term" value="F:zinc ion binding"/>
    <property type="evidence" value="ECO:0007669"/>
    <property type="project" value="InterPro"/>
</dbReference>
<dbReference type="PANTHER" id="PTHR47926:SF411">
    <property type="entry name" value="PENTATRICOPEPTIDE REPEAT-CONTAINING PROTEIN"/>
    <property type="match status" value="1"/>
</dbReference>
<dbReference type="NCBIfam" id="TIGR00756">
    <property type="entry name" value="PPR"/>
    <property type="match status" value="3"/>
</dbReference>
<keyword evidence="3" id="KW-0328">Glycosyltransferase</keyword>
<dbReference type="Pfam" id="PF01535">
    <property type="entry name" value="PPR"/>
    <property type="match status" value="4"/>
</dbReference>
<evidence type="ECO:0000313" key="10">
    <source>
        <dbReference type="EMBL" id="THG14778.1"/>
    </source>
</evidence>
<feature type="domain" description="Starch synthase catalytic" evidence="8">
    <location>
        <begin position="52"/>
        <end position="165"/>
    </location>
</feature>
<sequence>MVSLLVCCWWFELYATCLLGLEGLLADLLLWLSSSSLSGWWSVPCSCSDPNSEEYFSWFFIGGLGDVAGALPKALARRGHRVIVVAPKYGDYSELQNTGVYKKDKVDGQDVDVSYFQAYIDGVDFVFVDSYMFHNFESNIYGGDRVEILKRMVLFCKAAVEQIQAHACKTGLDTHPYFSGKLLLHCAISIFDSLDYARLLFLHTPNPDVFMYNTLIRGLSETDSPQNSLLTFIQMRRKLELPPDSFSFAFVVKAAANLRCLRAGFQLHCQALVHGLDTHLFVGTTLIIMCDDVKGAENLFDRMPIRNLMSWNVMLGGYVKKGEIGLAKKLFLEMPIKDDVSWSTMIVGCAHNGCFDEAFGLFRELQHVGIRPNEASLTGVLSACAQAGAFEFGKILHGYIDKAGLVWISSVNNALLDTYSKCGNVGMARLVFERMPGKKSLVSWTSMMAGLAMQGYGEEAMKIFDKMEKSGVRPDGITFISILYACSHAGLIEEGCGYFSKMREIYGIEPAIEHYGCMVDLYGRAGQLQKAYEFVIQMPISHNAIIWRTLLGACSIHNDVELAEQVKERLSELDPNNSSDHVLLSNIYAVAGKWKHVATVRRSMTDQRLKKIPGWSMIEVDKVMYSFVAGQKQNKITEEAYQKLREIMLKLRVEGGYVPEVGNVLHDIEAEEKEDSLSKHSEKLAVAFGIARLCKGSVIRIVKNLRVCKDCHIVMNLISKVYGLEIVVRDRSRFHSFKDGSCSCRDYW</sequence>
<evidence type="ECO:0000256" key="7">
    <source>
        <dbReference type="PROSITE-ProRule" id="PRU00708"/>
    </source>
</evidence>
<dbReference type="InterPro" id="IPR046960">
    <property type="entry name" value="PPR_At4g14850-like_plant"/>
</dbReference>
<evidence type="ECO:0000256" key="6">
    <source>
        <dbReference type="ARBA" id="ARBA00022922"/>
    </source>
</evidence>